<dbReference type="EMBL" id="ANHY01000016">
    <property type="protein sequence ID" value="EKV28370.1"/>
    <property type="molecule type" value="Genomic_DNA"/>
</dbReference>
<dbReference type="Proteomes" id="UP000009881">
    <property type="component" value="Unassembled WGS sequence"/>
</dbReference>
<keyword evidence="3" id="KW-1185">Reference proteome</keyword>
<accession>K9GQW0</accession>
<dbReference type="STRING" id="1238182.C882_0944"/>
<dbReference type="InterPro" id="IPR008136">
    <property type="entry name" value="CinA_C"/>
</dbReference>
<dbReference type="InterPro" id="IPR036653">
    <property type="entry name" value="CinA-like_C"/>
</dbReference>
<dbReference type="NCBIfam" id="TIGR00199">
    <property type="entry name" value="PncC_domain"/>
    <property type="match status" value="1"/>
</dbReference>
<feature type="domain" description="CinA C-terminal" evidence="1">
    <location>
        <begin position="14"/>
        <end position="166"/>
    </location>
</feature>
<sequence length="176" mass="17928">MSHPGEVLDKGLMDLATAVLDSCVAARTHLATAESCTGGLIAGCLTAIAGSSSVMDRGFVTYSNEAKTQMLGVPADIIEANGAVSEPVAKAMASGALERAPVGIAVSVTGVAGPGGGSEEKPVGTVWIGLAREGKEAYARRFNFDGDRSAVRKQSIAAALQMVLDELRRDRPGGVA</sequence>
<organism evidence="2 3">
    <name type="scientific">Caenispirillum salinarum AK4</name>
    <dbReference type="NCBI Taxonomy" id="1238182"/>
    <lineage>
        <taxon>Bacteria</taxon>
        <taxon>Pseudomonadati</taxon>
        <taxon>Pseudomonadota</taxon>
        <taxon>Alphaproteobacteria</taxon>
        <taxon>Rhodospirillales</taxon>
        <taxon>Novispirillaceae</taxon>
        <taxon>Caenispirillum</taxon>
    </lineage>
</organism>
<dbReference type="AlphaFoldDB" id="K9GQW0"/>
<dbReference type="Gene3D" id="3.90.950.20">
    <property type="entry name" value="CinA-like"/>
    <property type="match status" value="1"/>
</dbReference>
<dbReference type="Pfam" id="PF02464">
    <property type="entry name" value="CinA"/>
    <property type="match status" value="1"/>
</dbReference>
<protein>
    <submittedName>
        <fullName evidence="2">CinA type S protein</fullName>
    </submittedName>
</protein>
<dbReference type="RefSeq" id="WP_009541600.1">
    <property type="nucleotide sequence ID" value="NZ_ANHY01000016.1"/>
</dbReference>
<evidence type="ECO:0000259" key="1">
    <source>
        <dbReference type="Pfam" id="PF02464"/>
    </source>
</evidence>
<dbReference type="eggNOG" id="COG1546">
    <property type="taxonomic scope" value="Bacteria"/>
</dbReference>
<comment type="caution">
    <text evidence="2">The sequence shown here is derived from an EMBL/GenBank/DDBJ whole genome shotgun (WGS) entry which is preliminary data.</text>
</comment>
<gene>
    <name evidence="2" type="ORF">C882_0944</name>
</gene>
<evidence type="ECO:0000313" key="3">
    <source>
        <dbReference type="Proteomes" id="UP000009881"/>
    </source>
</evidence>
<dbReference type="SUPFAM" id="SSF142433">
    <property type="entry name" value="CinA-like"/>
    <property type="match status" value="1"/>
</dbReference>
<reference evidence="2 3" key="1">
    <citation type="journal article" date="2013" name="Genome Announc.">
        <title>Draft Genome Sequence of an Alphaproteobacterium, Caenispirillum salinarum AK4(T), Isolated from a Solar Saltern.</title>
        <authorList>
            <person name="Khatri I."/>
            <person name="Singh A."/>
            <person name="Korpole S."/>
            <person name="Pinnaka A.K."/>
            <person name="Subramanian S."/>
        </authorList>
    </citation>
    <scope>NUCLEOTIDE SEQUENCE [LARGE SCALE GENOMIC DNA]</scope>
    <source>
        <strain evidence="2 3">AK4</strain>
    </source>
</reference>
<evidence type="ECO:0000313" key="2">
    <source>
        <dbReference type="EMBL" id="EKV28370.1"/>
    </source>
</evidence>
<dbReference type="PATRIC" id="fig|1238182.3.peg.3158"/>
<name>K9GQW0_9PROT</name>
<proteinExistence type="predicted"/>